<organism evidence="1 2">
    <name type="scientific">Mycolicibacterium helvum</name>
    <dbReference type="NCBI Taxonomy" id="1534349"/>
    <lineage>
        <taxon>Bacteria</taxon>
        <taxon>Bacillati</taxon>
        <taxon>Actinomycetota</taxon>
        <taxon>Actinomycetes</taxon>
        <taxon>Mycobacteriales</taxon>
        <taxon>Mycobacteriaceae</taxon>
        <taxon>Mycolicibacterium</taxon>
    </lineage>
</organism>
<accession>A0A7I7TGC1</accession>
<keyword evidence="2" id="KW-1185">Reference proteome</keyword>
<dbReference type="Proteomes" id="UP000467148">
    <property type="component" value="Chromosome"/>
</dbReference>
<sequence length="178" mass="18671">MTIAAFILGLLGFGVAVSSLTWQVYTFLMQGARPKLTPVVGYHYGGGLLTNDASRDVRESLRTSISQFPQGGQFVVGVNIVNAGRAPFHVAKWALRADPARTSFVSVDDPLGCPSVPHDIAPGAEATFFTGVVNIRALSAASGVIDPRRQRIIATVESGGRTYTSKPIASANLAIGSA</sequence>
<dbReference type="KEGG" id="mhev:MHEL_59960"/>
<evidence type="ECO:0000313" key="2">
    <source>
        <dbReference type="Proteomes" id="UP000467148"/>
    </source>
</evidence>
<dbReference type="AlphaFoldDB" id="A0A7I7TGC1"/>
<name>A0A7I7TGC1_9MYCO</name>
<dbReference type="RefSeq" id="WP_163751668.1">
    <property type="nucleotide sequence ID" value="NZ_AP022596.1"/>
</dbReference>
<gene>
    <name evidence="1" type="ORF">MHEL_59960</name>
</gene>
<reference evidence="1 2" key="1">
    <citation type="journal article" date="2019" name="Emerg. Microbes Infect.">
        <title>Comprehensive subspecies identification of 175 nontuberculous mycobacteria species based on 7547 genomic profiles.</title>
        <authorList>
            <person name="Matsumoto Y."/>
            <person name="Kinjo T."/>
            <person name="Motooka D."/>
            <person name="Nabeya D."/>
            <person name="Jung N."/>
            <person name="Uechi K."/>
            <person name="Horii T."/>
            <person name="Iida T."/>
            <person name="Fujita J."/>
            <person name="Nakamura S."/>
        </authorList>
    </citation>
    <scope>NUCLEOTIDE SEQUENCE [LARGE SCALE GENOMIC DNA]</scope>
    <source>
        <strain evidence="1 2">JCM 30396</strain>
    </source>
</reference>
<evidence type="ECO:0000313" key="1">
    <source>
        <dbReference type="EMBL" id="BBY67753.1"/>
    </source>
</evidence>
<dbReference type="EMBL" id="AP022596">
    <property type="protein sequence ID" value="BBY67753.1"/>
    <property type="molecule type" value="Genomic_DNA"/>
</dbReference>
<protein>
    <submittedName>
        <fullName evidence="1">Uncharacterized protein</fullName>
    </submittedName>
</protein>
<proteinExistence type="predicted"/>